<dbReference type="GO" id="GO:0005737">
    <property type="term" value="C:cytoplasm"/>
    <property type="evidence" value="ECO:0007669"/>
    <property type="project" value="TreeGrafter"/>
</dbReference>
<dbReference type="InterPro" id="IPR051908">
    <property type="entry name" value="Ribosomal_N-acetyltransferase"/>
</dbReference>
<protein>
    <submittedName>
        <fullName evidence="2">GNAT family N-acetyltransferase</fullName>
    </submittedName>
</protein>
<accession>A0A7D6CMH3</accession>
<dbReference type="CDD" id="cd04301">
    <property type="entry name" value="NAT_SF"/>
    <property type="match status" value="1"/>
</dbReference>
<dbReference type="PANTHER" id="PTHR43441">
    <property type="entry name" value="RIBOSOMAL-PROTEIN-SERINE ACETYLTRANSFERASE"/>
    <property type="match status" value="1"/>
</dbReference>
<dbReference type="SUPFAM" id="SSF55729">
    <property type="entry name" value="Acyl-CoA N-acyltransferases (Nat)"/>
    <property type="match status" value="1"/>
</dbReference>
<sequence length="179" mass="20715">MPGPVFLEGDRVTLRPIEEADLEFLQTQVNDPRIWRPIGRSRPVNREQEREFFENDVCGDDTVVLLVVADSTPVGTVGLHSFDREARNAELGYWIAPEHHERGYGTDAAERVVRYAFDQLGLHRIAARVFEFNEPSRRLLESVGFTQEGVHRDVEFVDGEYHDVYWYGLLEDERPAERD</sequence>
<gene>
    <name evidence="2" type="ORF">HYG81_12105</name>
</gene>
<proteinExistence type="predicted"/>
<dbReference type="InterPro" id="IPR000182">
    <property type="entry name" value="GNAT_dom"/>
</dbReference>
<feature type="domain" description="N-acetyltransferase" evidence="1">
    <location>
        <begin position="12"/>
        <end position="171"/>
    </location>
</feature>
<evidence type="ECO:0000313" key="2">
    <source>
        <dbReference type="EMBL" id="QLK24852.1"/>
    </source>
</evidence>
<keyword evidence="3" id="KW-1185">Reference proteome</keyword>
<dbReference type="PROSITE" id="PS51186">
    <property type="entry name" value="GNAT"/>
    <property type="match status" value="1"/>
</dbReference>
<name>A0A7D6CMH3_9EURY</name>
<dbReference type="EMBL" id="CP059154">
    <property type="protein sequence ID" value="QLK24852.1"/>
    <property type="molecule type" value="Genomic_DNA"/>
</dbReference>
<dbReference type="GO" id="GO:1990189">
    <property type="term" value="F:protein N-terminal-serine acetyltransferase activity"/>
    <property type="evidence" value="ECO:0007669"/>
    <property type="project" value="TreeGrafter"/>
</dbReference>
<dbReference type="Pfam" id="PF13302">
    <property type="entry name" value="Acetyltransf_3"/>
    <property type="match status" value="1"/>
</dbReference>
<dbReference type="GeneID" id="56143960"/>
<dbReference type="PANTHER" id="PTHR43441:SF2">
    <property type="entry name" value="FAMILY ACETYLTRANSFERASE, PUTATIVE (AFU_ORTHOLOGUE AFUA_7G00850)-RELATED"/>
    <property type="match status" value="1"/>
</dbReference>
<organism evidence="2 3">
    <name type="scientific">Natrinema zhouii</name>
    <dbReference type="NCBI Taxonomy" id="1710539"/>
    <lineage>
        <taxon>Archaea</taxon>
        <taxon>Methanobacteriati</taxon>
        <taxon>Methanobacteriota</taxon>
        <taxon>Stenosarchaea group</taxon>
        <taxon>Halobacteria</taxon>
        <taxon>Halobacteriales</taxon>
        <taxon>Natrialbaceae</taxon>
        <taxon>Natrinema</taxon>
    </lineage>
</organism>
<evidence type="ECO:0000313" key="3">
    <source>
        <dbReference type="Proteomes" id="UP000510869"/>
    </source>
</evidence>
<evidence type="ECO:0000259" key="1">
    <source>
        <dbReference type="PROSITE" id="PS51186"/>
    </source>
</evidence>
<dbReference type="InterPro" id="IPR016181">
    <property type="entry name" value="Acyl_CoA_acyltransferase"/>
</dbReference>
<dbReference type="OrthoDB" id="120213at2157"/>
<dbReference type="AlphaFoldDB" id="A0A7D6CMH3"/>
<dbReference type="GO" id="GO:0008999">
    <property type="term" value="F:protein-N-terminal-alanine acetyltransferase activity"/>
    <property type="evidence" value="ECO:0007669"/>
    <property type="project" value="TreeGrafter"/>
</dbReference>
<dbReference type="RefSeq" id="WP_180839969.1">
    <property type="nucleotide sequence ID" value="NZ_CP059154.1"/>
</dbReference>
<dbReference type="Proteomes" id="UP000510869">
    <property type="component" value="Chromosome"/>
</dbReference>
<dbReference type="Gene3D" id="3.40.630.30">
    <property type="match status" value="1"/>
</dbReference>
<reference evidence="2 3" key="1">
    <citation type="submission" date="2020-07" db="EMBL/GenBank/DDBJ databases">
        <title>Natrinema (YPL30) sp. nov. and Haloterrigena xxxxxx (YPL8) sp. nov., isolated from a salt mine.</title>
        <authorList>
            <person name="Cui H."/>
        </authorList>
    </citation>
    <scope>NUCLEOTIDE SEQUENCE [LARGE SCALE GENOMIC DNA]</scope>
    <source>
        <strain evidence="2 3">YPL13</strain>
    </source>
</reference>
<dbReference type="KEGG" id="nay:HYG81_12105"/>